<proteinExistence type="predicted"/>
<dbReference type="AlphaFoldDB" id="A0A6A5UIK1"/>
<dbReference type="EMBL" id="ML976786">
    <property type="protein sequence ID" value="KAF1964484.1"/>
    <property type="molecule type" value="Genomic_DNA"/>
</dbReference>
<evidence type="ECO:0000313" key="2">
    <source>
        <dbReference type="Proteomes" id="UP000800036"/>
    </source>
</evidence>
<organism evidence="1 2">
    <name type="scientific">Bimuria novae-zelandiae CBS 107.79</name>
    <dbReference type="NCBI Taxonomy" id="1447943"/>
    <lineage>
        <taxon>Eukaryota</taxon>
        <taxon>Fungi</taxon>
        <taxon>Dikarya</taxon>
        <taxon>Ascomycota</taxon>
        <taxon>Pezizomycotina</taxon>
        <taxon>Dothideomycetes</taxon>
        <taxon>Pleosporomycetidae</taxon>
        <taxon>Pleosporales</taxon>
        <taxon>Massarineae</taxon>
        <taxon>Didymosphaeriaceae</taxon>
        <taxon>Bimuria</taxon>
    </lineage>
</organism>
<accession>A0A6A5UIK1</accession>
<name>A0A6A5UIK1_9PLEO</name>
<gene>
    <name evidence="1" type="ORF">BU23DRAFT_492508</name>
</gene>
<feature type="non-terminal residue" evidence="1">
    <location>
        <position position="1"/>
    </location>
</feature>
<evidence type="ECO:0000313" key="1">
    <source>
        <dbReference type="EMBL" id="KAF1964484.1"/>
    </source>
</evidence>
<dbReference type="Proteomes" id="UP000800036">
    <property type="component" value="Unassembled WGS sequence"/>
</dbReference>
<sequence>EVLDASLINNFKDIHLGHLHNKLYFICRYYYKYRYINTSIKIYKITLLILLT</sequence>
<reference evidence="1" key="1">
    <citation type="journal article" date="2020" name="Stud. Mycol.">
        <title>101 Dothideomycetes genomes: a test case for predicting lifestyles and emergence of pathogens.</title>
        <authorList>
            <person name="Haridas S."/>
            <person name="Albert R."/>
            <person name="Binder M."/>
            <person name="Bloem J."/>
            <person name="Labutti K."/>
            <person name="Salamov A."/>
            <person name="Andreopoulos B."/>
            <person name="Baker S."/>
            <person name="Barry K."/>
            <person name="Bills G."/>
            <person name="Bluhm B."/>
            <person name="Cannon C."/>
            <person name="Castanera R."/>
            <person name="Culley D."/>
            <person name="Daum C."/>
            <person name="Ezra D."/>
            <person name="Gonzalez J."/>
            <person name="Henrissat B."/>
            <person name="Kuo A."/>
            <person name="Liang C."/>
            <person name="Lipzen A."/>
            <person name="Lutzoni F."/>
            <person name="Magnuson J."/>
            <person name="Mondo S."/>
            <person name="Nolan M."/>
            <person name="Ohm R."/>
            <person name="Pangilinan J."/>
            <person name="Park H.-J."/>
            <person name="Ramirez L."/>
            <person name="Alfaro M."/>
            <person name="Sun H."/>
            <person name="Tritt A."/>
            <person name="Yoshinaga Y."/>
            <person name="Zwiers L.-H."/>
            <person name="Turgeon B."/>
            <person name="Goodwin S."/>
            <person name="Spatafora J."/>
            <person name="Crous P."/>
            <person name="Grigoriev I."/>
        </authorList>
    </citation>
    <scope>NUCLEOTIDE SEQUENCE</scope>
    <source>
        <strain evidence="1">CBS 107.79</strain>
    </source>
</reference>
<keyword evidence="2" id="KW-1185">Reference proteome</keyword>
<protein>
    <submittedName>
        <fullName evidence="1">Uncharacterized protein</fullName>
    </submittedName>
</protein>